<dbReference type="Pfam" id="PF13174">
    <property type="entry name" value="TPR_6"/>
    <property type="match status" value="1"/>
</dbReference>
<feature type="region of interest" description="Disordered" evidence="2">
    <location>
        <begin position="737"/>
        <end position="818"/>
    </location>
</feature>
<keyword evidence="4" id="KW-1185">Reference proteome</keyword>
<dbReference type="SUPFAM" id="SSF48452">
    <property type="entry name" value="TPR-like"/>
    <property type="match status" value="2"/>
</dbReference>
<dbReference type="Gene3D" id="1.25.40.10">
    <property type="entry name" value="Tetratricopeptide repeat domain"/>
    <property type="match status" value="3"/>
</dbReference>
<reference evidence="4" key="2">
    <citation type="submission" date="2021-04" db="EMBL/GenBank/DDBJ databases">
        <title>Taxonomy of Flavobacteriaceae bacterium ZY171143.</title>
        <authorList>
            <person name="Li F."/>
        </authorList>
    </citation>
    <scope>NUCLEOTIDE SEQUENCE [LARGE SCALE GENOMIC DNA]</scope>
    <source>
        <strain evidence="4">ZY171143</strain>
    </source>
</reference>
<dbReference type="PROSITE" id="PS51257">
    <property type="entry name" value="PROKAR_LIPOPROTEIN"/>
    <property type="match status" value="1"/>
</dbReference>
<feature type="repeat" description="TPR" evidence="1">
    <location>
        <begin position="134"/>
        <end position="167"/>
    </location>
</feature>
<protein>
    <submittedName>
        <fullName evidence="3">Tetratricopeptide repeat protein</fullName>
    </submittedName>
</protein>
<reference evidence="3 4" key="1">
    <citation type="journal article" date="2021" name="Int. J. Syst. Evol. Microbiol.">
        <title>Faecalibacter bovis sp. nov., isolated from cow faeces.</title>
        <authorList>
            <person name="Li F."/>
            <person name="Zhao W."/>
            <person name="Hong Q."/>
            <person name="Shao Q."/>
            <person name="Song J."/>
            <person name="Yang S."/>
        </authorList>
    </citation>
    <scope>NUCLEOTIDE SEQUENCE [LARGE SCALE GENOMIC DNA]</scope>
    <source>
        <strain evidence="3 4">ZY171143</strain>
    </source>
</reference>
<evidence type="ECO:0000256" key="1">
    <source>
        <dbReference type="PROSITE-ProRule" id="PRU00339"/>
    </source>
</evidence>
<dbReference type="EMBL" id="CP072842">
    <property type="protein sequence ID" value="QTV05539.1"/>
    <property type="molecule type" value="Genomic_DNA"/>
</dbReference>
<evidence type="ECO:0000256" key="2">
    <source>
        <dbReference type="SAM" id="MobiDB-lite"/>
    </source>
</evidence>
<feature type="repeat" description="TPR" evidence="1">
    <location>
        <begin position="247"/>
        <end position="280"/>
    </location>
</feature>
<name>A0ABX7XCI8_9FLAO</name>
<dbReference type="InterPro" id="IPR011990">
    <property type="entry name" value="TPR-like_helical_dom_sf"/>
</dbReference>
<feature type="compositionally biased region" description="Low complexity" evidence="2">
    <location>
        <begin position="801"/>
        <end position="810"/>
    </location>
</feature>
<feature type="compositionally biased region" description="Polar residues" evidence="2">
    <location>
        <begin position="789"/>
        <end position="800"/>
    </location>
</feature>
<evidence type="ECO:0000313" key="4">
    <source>
        <dbReference type="Proteomes" id="UP000672011"/>
    </source>
</evidence>
<evidence type="ECO:0000313" key="3">
    <source>
        <dbReference type="EMBL" id="QTV05539.1"/>
    </source>
</evidence>
<accession>A0ABX7XCI8</accession>
<dbReference type="InterPro" id="IPR019734">
    <property type="entry name" value="TPR_rpt"/>
</dbReference>
<sequence>MKKYAFSIIVASLLVGCSTRKDTFQNRNYHKMTSWFNGLFNAEEELNKKQIELKSSYTEDYSEILPLGENYFGKNDNSQEFDGSLLNMTPGNLNGNDNNSNKPTGYEAVESKANKVIEKHSMMISGNEKNTMIARAYLLIGKARFNRGKYYEALDALNYVTKNFPKSKYYDEALLYQTLADIRGGNYFDGQEKLLKLYDKEDKLSKELNYLTAANYADFLIENKMYEEALESLQRAEYYSKGSDNRARVLFALGQVYSKLGMQEEAGEAFTQVYKIRPGFDMEVKSQLAIAQNFDPKINTYGSYKEHILDQSKKGIYTSKKNEFYYAIAEMAFRDGNINEAIEYSKLSLKEPISDPYIRAKAYENYANIEFSQGNYLHATSYFDSAVTNFTKESDKNRINEKNTILKKLMEMHYLVQKNDSILRIASMSKDEQKDHFTAYIAKIKKEEEERVIQEQQEMAEFQLGGKVASFTSSFDNSGSNKFYFYNQSLKNNGLAEFQRVWNSPSLKDNWRNSASNPGGNLADRENELLGNIAAGDPRRFEIDYYLEKIPKTANDLNNLKITRDTTQLSLGTGYYDHFNDVKLSASTLEKLVASPPKQKEVEVQALYQLYRIHKDRDKTLEDKYKNIILEKYGNTIYAGYILNPEVDFITAETKEALADYEATYTLYKEEKYEEVKQRVSAAITKYPTEIIIAKFALLNAFAVSKTESKENFEKALEIVVLAYDKTDEAKRAKQLLESLRNPDKSALTNASSGKNTDKEGSNSNTEVTSEEDENFVPPMPGGNPFGTVDQQFTPKAPTQNNKNNTNKKTNSTDEWDR</sequence>
<dbReference type="PROSITE" id="PS50005">
    <property type="entry name" value="TPR"/>
    <property type="match status" value="2"/>
</dbReference>
<dbReference type="SMART" id="SM00028">
    <property type="entry name" value="TPR"/>
    <property type="match status" value="4"/>
</dbReference>
<dbReference type="RefSeq" id="WP_230476182.1">
    <property type="nucleotide sequence ID" value="NZ_CP072842.1"/>
</dbReference>
<organism evidence="3 4">
    <name type="scientific">Faecalibacter bovis</name>
    <dbReference type="NCBI Taxonomy" id="2898187"/>
    <lineage>
        <taxon>Bacteria</taxon>
        <taxon>Pseudomonadati</taxon>
        <taxon>Bacteroidota</taxon>
        <taxon>Flavobacteriia</taxon>
        <taxon>Flavobacteriales</taxon>
        <taxon>Weeksellaceae</taxon>
        <taxon>Faecalibacter</taxon>
    </lineage>
</organism>
<dbReference type="Pfam" id="PF13424">
    <property type="entry name" value="TPR_12"/>
    <property type="match status" value="1"/>
</dbReference>
<gene>
    <name evidence="3" type="ORF">J9309_12320</name>
</gene>
<proteinExistence type="predicted"/>
<dbReference type="Proteomes" id="UP000672011">
    <property type="component" value="Chromosome"/>
</dbReference>
<keyword evidence="1" id="KW-0802">TPR repeat</keyword>